<keyword evidence="3" id="KW-1185">Reference proteome</keyword>
<dbReference type="Gene3D" id="3.30.420.10">
    <property type="entry name" value="Ribonuclease H-like superfamily/Ribonuclease H"/>
    <property type="match status" value="1"/>
</dbReference>
<dbReference type="Proteomes" id="UP000182237">
    <property type="component" value="Chromosome I"/>
</dbReference>
<evidence type="ECO:0000313" key="2">
    <source>
        <dbReference type="EMBL" id="SDS78849.1"/>
    </source>
</evidence>
<dbReference type="AlphaFoldDB" id="A0A1H1V3Q3"/>
<dbReference type="PANTHER" id="PTHR46889:SF4">
    <property type="entry name" value="TRANSPOSASE INSO FOR INSERTION SEQUENCE ELEMENT IS911B-RELATED"/>
    <property type="match status" value="1"/>
</dbReference>
<feature type="domain" description="Integrase catalytic" evidence="1">
    <location>
        <begin position="63"/>
        <end position="222"/>
    </location>
</feature>
<dbReference type="InterPro" id="IPR050900">
    <property type="entry name" value="Transposase_IS3/IS150/IS904"/>
</dbReference>
<dbReference type="Pfam" id="PF00665">
    <property type="entry name" value="rve"/>
    <property type="match status" value="1"/>
</dbReference>
<dbReference type="EMBL" id="LT629765">
    <property type="protein sequence ID" value="SDS78849.1"/>
    <property type="molecule type" value="Genomic_DNA"/>
</dbReference>
<dbReference type="GO" id="GO:0015074">
    <property type="term" value="P:DNA integration"/>
    <property type="evidence" value="ECO:0007669"/>
    <property type="project" value="InterPro"/>
</dbReference>
<organism evidence="2 3">
    <name type="scientific">Corynebacterium timonense</name>
    <dbReference type="NCBI Taxonomy" id="441500"/>
    <lineage>
        <taxon>Bacteria</taxon>
        <taxon>Bacillati</taxon>
        <taxon>Actinomycetota</taxon>
        <taxon>Actinomycetes</taxon>
        <taxon>Mycobacteriales</taxon>
        <taxon>Corynebacteriaceae</taxon>
        <taxon>Corynebacterium</taxon>
    </lineage>
</organism>
<protein>
    <submittedName>
        <fullName evidence="2">Integrase core domain-containing protein</fullName>
    </submittedName>
</protein>
<name>A0A1H1V3Q3_9CORY</name>
<dbReference type="Pfam" id="PF13683">
    <property type="entry name" value="rve_3"/>
    <property type="match status" value="1"/>
</dbReference>
<sequence>MERANYGLRSIAEATSVTSPGAPLSASWHSKASVVSGAGRKSPPPVSAAPDNCPSDVVTRDFCVDAPNRLWVADITYIPTRVGWVYASFVLDAYTREIVGWQITNHMRTSLAKDALDMALSARLRAGEDVSGLIHHFRQGRAVQVGRLRRDLGPVAGYRLGWLAGRLLRQRNGRSAELIDRRTWPGLRDVLVATSTWVGWHNNRRVHSALGYRPPRQAHQEYTAANTQAA</sequence>
<dbReference type="InterPro" id="IPR012337">
    <property type="entry name" value="RNaseH-like_sf"/>
</dbReference>
<dbReference type="SUPFAM" id="SSF53098">
    <property type="entry name" value="Ribonuclease H-like"/>
    <property type="match status" value="1"/>
</dbReference>
<evidence type="ECO:0000259" key="1">
    <source>
        <dbReference type="PROSITE" id="PS50994"/>
    </source>
</evidence>
<gene>
    <name evidence="2" type="ORF">SAMN04488539_2397</name>
</gene>
<dbReference type="InterPro" id="IPR036397">
    <property type="entry name" value="RNaseH_sf"/>
</dbReference>
<dbReference type="InterPro" id="IPR001584">
    <property type="entry name" value="Integrase_cat-core"/>
</dbReference>
<accession>A0A1H1V3Q3</accession>
<dbReference type="PANTHER" id="PTHR46889">
    <property type="entry name" value="TRANSPOSASE INSF FOR INSERTION SEQUENCE IS3B-RELATED"/>
    <property type="match status" value="1"/>
</dbReference>
<dbReference type="OrthoDB" id="4281720at2"/>
<reference evidence="2 3" key="1">
    <citation type="submission" date="2016-10" db="EMBL/GenBank/DDBJ databases">
        <authorList>
            <person name="de Groot N.N."/>
        </authorList>
    </citation>
    <scope>NUCLEOTIDE SEQUENCE [LARGE SCALE GENOMIC DNA]</scope>
    <source>
        <strain evidence="2 3">DSM 45434</strain>
    </source>
</reference>
<dbReference type="GO" id="GO:0003676">
    <property type="term" value="F:nucleic acid binding"/>
    <property type="evidence" value="ECO:0007669"/>
    <property type="project" value="InterPro"/>
</dbReference>
<evidence type="ECO:0000313" key="3">
    <source>
        <dbReference type="Proteomes" id="UP000182237"/>
    </source>
</evidence>
<dbReference type="PROSITE" id="PS50994">
    <property type="entry name" value="INTEGRASE"/>
    <property type="match status" value="1"/>
</dbReference>
<proteinExistence type="predicted"/>